<keyword evidence="4 6" id="KW-0472">Membrane</keyword>
<evidence type="ECO:0000256" key="4">
    <source>
        <dbReference type="ARBA" id="ARBA00023136"/>
    </source>
</evidence>
<keyword evidence="5" id="KW-0046">Antibiotic resistance</keyword>
<feature type="transmembrane region" description="Helical" evidence="6">
    <location>
        <begin position="270"/>
        <end position="288"/>
    </location>
</feature>
<feature type="domain" description="ABC transmembrane type-2" evidence="8">
    <location>
        <begin position="60"/>
        <end position="291"/>
    </location>
</feature>
<dbReference type="InterPro" id="IPR047817">
    <property type="entry name" value="ABC2_TM_bact-type"/>
</dbReference>
<feature type="transmembrane region" description="Helical" evidence="6">
    <location>
        <begin position="218"/>
        <end position="236"/>
    </location>
</feature>
<dbReference type="PANTHER" id="PTHR43027">
    <property type="entry name" value="DOXORUBICIN RESISTANCE ABC TRANSPORTER PERMEASE PROTEIN DRRC-RELATED"/>
    <property type="match status" value="1"/>
</dbReference>
<protein>
    <recommendedName>
        <fullName evidence="6">Transport permease protein</fullName>
    </recommendedName>
</protein>
<dbReference type="PIRSF" id="PIRSF006648">
    <property type="entry name" value="DrrB"/>
    <property type="match status" value="1"/>
</dbReference>
<comment type="subcellular location">
    <subcellularLocation>
        <location evidence="6">Cell membrane</location>
        <topology evidence="6">Multi-pass membrane protein</topology>
    </subcellularLocation>
    <subcellularLocation>
        <location evidence="1">Membrane</location>
        <topology evidence="1">Multi-pass membrane protein</topology>
    </subcellularLocation>
</comment>
<feature type="transmembrane region" description="Helical" evidence="6">
    <location>
        <begin position="181"/>
        <end position="206"/>
    </location>
</feature>
<comment type="similarity">
    <text evidence="6">Belongs to the ABC-2 integral membrane protein family.</text>
</comment>
<name>A0ABU0GK68_9CELL</name>
<keyword evidence="6" id="KW-1003">Cell membrane</keyword>
<dbReference type="InterPro" id="IPR052902">
    <property type="entry name" value="ABC-2_transporter"/>
</dbReference>
<keyword evidence="6" id="KW-0813">Transport</keyword>
<feature type="region of interest" description="Disordered" evidence="7">
    <location>
        <begin position="1"/>
        <end position="38"/>
    </location>
</feature>
<feature type="transmembrane region" description="Helical" evidence="6">
    <location>
        <begin position="103"/>
        <end position="125"/>
    </location>
</feature>
<feature type="compositionally biased region" description="Pro residues" evidence="7">
    <location>
        <begin position="1"/>
        <end position="17"/>
    </location>
</feature>
<dbReference type="RefSeq" id="WP_082740308.1">
    <property type="nucleotide sequence ID" value="NZ_CP194061.1"/>
</dbReference>
<evidence type="ECO:0000256" key="6">
    <source>
        <dbReference type="RuleBase" id="RU361157"/>
    </source>
</evidence>
<dbReference type="InterPro" id="IPR013525">
    <property type="entry name" value="ABC2_TM"/>
</dbReference>
<evidence type="ECO:0000313" key="10">
    <source>
        <dbReference type="Proteomes" id="UP001240250"/>
    </source>
</evidence>
<dbReference type="PRINTS" id="PR00164">
    <property type="entry name" value="ABC2TRNSPORT"/>
</dbReference>
<dbReference type="InterPro" id="IPR000412">
    <property type="entry name" value="ABC_2_transport"/>
</dbReference>
<organism evidence="9 10">
    <name type="scientific">Cellulomonas iranensis</name>
    <dbReference type="NCBI Taxonomy" id="76862"/>
    <lineage>
        <taxon>Bacteria</taxon>
        <taxon>Bacillati</taxon>
        <taxon>Actinomycetota</taxon>
        <taxon>Actinomycetes</taxon>
        <taxon>Micrococcales</taxon>
        <taxon>Cellulomonadaceae</taxon>
        <taxon>Cellulomonas</taxon>
    </lineage>
</organism>
<proteinExistence type="inferred from homology"/>
<feature type="transmembrane region" description="Helical" evidence="6">
    <location>
        <begin position="146"/>
        <end position="175"/>
    </location>
</feature>
<reference evidence="9 10" key="1">
    <citation type="submission" date="2023-07" db="EMBL/GenBank/DDBJ databases">
        <title>Sequencing the genomes of 1000 actinobacteria strains.</title>
        <authorList>
            <person name="Klenk H.-P."/>
        </authorList>
    </citation>
    <scope>NUCLEOTIDE SEQUENCE [LARGE SCALE GENOMIC DNA]</scope>
    <source>
        <strain evidence="9 10">DSM 14785</strain>
    </source>
</reference>
<dbReference type="EMBL" id="JAUSVM010000001">
    <property type="protein sequence ID" value="MDQ0425762.1"/>
    <property type="molecule type" value="Genomic_DNA"/>
</dbReference>
<keyword evidence="3 6" id="KW-1133">Transmembrane helix</keyword>
<feature type="compositionally biased region" description="Low complexity" evidence="7">
    <location>
        <begin position="18"/>
        <end position="31"/>
    </location>
</feature>
<evidence type="ECO:0000259" key="8">
    <source>
        <dbReference type="PROSITE" id="PS51012"/>
    </source>
</evidence>
<evidence type="ECO:0000256" key="7">
    <source>
        <dbReference type="SAM" id="MobiDB-lite"/>
    </source>
</evidence>
<evidence type="ECO:0000313" key="9">
    <source>
        <dbReference type="EMBL" id="MDQ0425762.1"/>
    </source>
</evidence>
<keyword evidence="2 6" id="KW-0812">Transmembrane</keyword>
<evidence type="ECO:0000256" key="2">
    <source>
        <dbReference type="ARBA" id="ARBA00022692"/>
    </source>
</evidence>
<comment type="caution">
    <text evidence="9">The sequence shown here is derived from an EMBL/GenBank/DDBJ whole genome shotgun (WGS) entry which is preliminary data.</text>
</comment>
<dbReference type="Pfam" id="PF01061">
    <property type="entry name" value="ABC2_membrane"/>
    <property type="match status" value="1"/>
</dbReference>
<evidence type="ECO:0000256" key="5">
    <source>
        <dbReference type="ARBA" id="ARBA00023251"/>
    </source>
</evidence>
<evidence type="ECO:0000256" key="3">
    <source>
        <dbReference type="ARBA" id="ARBA00022989"/>
    </source>
</evidence>
<sequence>MSPTTPVPAGAPVPAGGPAPTRGRGALAPAPHDARRRTGRGGALLRMTLVEARLFLRDPSVLFFSLLFPALLLTVLGLVMPWADQPYDEGDPALAGISAITGYTPTVLSLAVGTVALSTFPAVVATYRQRGVLRRLSTTPVGPARLLVAQVVVHLVALVAAALLAVGAGVVVLGIATPVHVATVLLAFLLAVLSTFALGSLVAALAPTAAAANGWGMTLYFVSLFFAGVWLPLPLMPDVVQALARWTPLGAATQAMTAAWVGQPFPGAELLVMGVWAAVGLPLAVRLFRWT</sequence>
<evidence type="ECO:0000256" key="1">
    <source>
        <dbReference type="ARBA" id="ARBA00004141"/>
    </source>
</evidence>
<dbReference type="PANTHER" id="PTHR43027:SF2">
    <property type="entry name" value="TRANSPORT PERMEASE PROTEIN"/>
    <property type="match status" value="1"/>
</dbReference>
<gene>
    <name evidence="9" type="ORF">JO380_002143</name>
</gene>
<dbReference type="Proteomes" id="UP001240250">
    <property type="component" value="Unassembled WGS sequence"/>
</dbReference>
<keyword evidence="10" id="KW-1185">Reference proteome</keyword>
<accession>A0ABU0GK68</accession>
<feature type="transmembrane region" description="Helical" evidence="6">
    <location>
        <begin position="61"/>
        <end position="83"/>
    </location>
</feature>
<dbReference type="PROSITE" id="PS51012">
    <property type="entry name" value="ABC_TM2"/>
    <property type="match status" value="1"/>
</dbReference>